<sequence length="566" mass="63122">MIWSRSLVPTLREDPRQAENLSHRVLLRAGFVRPVGSGLYNLLPFGLRVTQKITQIIREEMNRIGGQEMHLSALSPRSLWDKSGRWDAYGDDMFRLRDRNAQDMALCPTHEEIVALMASKELRSYKELPQIWYQFQTKFRDEPRPRGGVLRTRQFTMKDSYSFDLDYEGLDRSFKLHHEAYSRAFTRMGHRFFVVEASGGIMGAGESAEFMVEASSGEDISFVCPKCDYRANAQVAEGRPLPAPKLQAKREKVHTPGLKSVEEVAGFLGVKPSQLVKSLLYMRGGKPLLVLLRGDYELSEEKLKRTFGGDIVPATDEDAERYMGASLGFLGPQGVEIETHADKSLEDSDIYAVGANEDNYHIVGISLSQEVNIREYLDLRRVKAGDICPRCDEVLVEKRTIELGHIFKLGTKYSEVMGATVADEKGADRAIVMGSYGIGIERSMAALVDQYYADDCMAWPVTVAPYEVEVISLGEAEVSSKIYKELSEIGVQAALDDRDVTPGVKFTDADLVGIPYRITVGPRGLKQGKVDIKNVATGEIITVRKEDAATKVGELLSKEKEDVSGI</sequence>
<dbReference type="GO" id="GO:0002161">
    <property type="term" value="F:aminoacyl-tRNA deacylase activity"/>
    <property type="evidence" value="ECO:0007669"/>
    <property type="project" value="InterPro"/>
</dbReference>
<evidence type="ECO:0000256" key="8">
    <source>
        <dbReference type="ARBA" id="ARBA00023146"/>
    </source>
</evidence>
<dbReference type="Gene3D" id="3.40.50.800">
    <property type="entry name" value="Anticodon-binding domain"/>
    <property type="match status" value="1"/>
</dbReference>
<evidence type="ECO:0000256" key="9">
    <source>
        <dbReference type="ARBA" id="ARBA00047671"/>
    </source>
</evidence>
<dbReference type="NCBIfam" id="NF006625">
    <property type="entry name" value="PRK09194.1"/>
    <property type="match status" value="1"/>
</dbReference>
<dbReference type="Pfam" id="PF00587">
    <property type="entry name" value="tRNA-synt_2b"/>
    <property type="match status" value="1"/>
</dbReference>
<dbReference type="EC" id="6.1.1.15" evidence="10"/>
<gene>
    <name evidence="10" type="primary">proS</name>
    <name evidence="12" type="ORF">CEE36_01000</name>
</gene>
<evidence type="ECO:0000256" key="6">
    <source>
        <dbReference type="ARBA" id="ARBA00022840"/>
    </source>
</evidence>
<comment type="caution">
    <text evidence="12">The sequence shown here is derived from an EMBL/GenBank/DDBJ whole genome shotgun (WGS) entry which is preliminary data.</text>
</comment>
<dbReference type="Proteomes" id="UP000317778">
    <property type="component" value="Unassembled WGS sequence"/>
</dbReference>
<evidence type="ECO:0000256" key="2">
    <source>
        <dbReference type="ARBA" id="ARBA00011738"/>
    </source>
</evidence>
<dbReference type="PRINTS" id="PR01046">
    <property type="entry name" value="TRNASYNTHPRO"/>
</dbReference>
<reference evidence="12 13" key="1">
    <citation type="submission" date="2017-06" db="EMBL/GenBank/DDBJ databases">
        <title>Novel microbial phyla capable of carbon fixation and sulfur reduction in deep-sea sediments.</title>
        <authorList>
            <person name="Huang J."/>
            <person name="Baker B."/>
            <person name="Wang Y."/>
        </authorList>
    </citation>
    <scope>NUCLEOTIDE SEQUENCE [LARGE SCALE GENOMIC DNA]</scope>
    <source>
        <strain evidence="12">B3_TA06</strain>
    </source>
</reference>
<dbReference type="SUPFAM" id="SSF52954">
    <property type="entry name" value="Class II aaRS ABD-related"/>
    <property type="match status" value="1"/>
</dbReference>
<evidence type="ECO:0000313" key="12">
    <source>
        <dbReference type="EMBL" id="TKJ44349.1"/>
    </source>
</evidence>
<dbReference type="PANTHER" id="PTHR42753">
    <property type="entry name" value="MITOCHONDRIAL RIBOSOME PROTEIN L39/PROLYL-TRNA LIGASE FAMILY MEMBER"/>
    <property type="match status" value="1"/>
</dbReference>
<dbReference type="GO" id="GO:0005829">
    <property type="term" value="C:cytosol"/>
    <property type="evidence" value="ECO:0007669"/>
    <property type="project" value="TreeGrafter"/>
</dbReference>
<dbReference type="HAMAP" id="MF_01569">
    <property type="entry name" value="Pro_tRNA_synth_type1"/>
    <property type="match status" value="1"/>
</dbReference>
<comment type="domain">
    <text evidence="10">Consists of three domains: the N-terminal catalytic domain, the editing domain and the C-terminal anticodon-binding domain.</text>
</comment>
<dbReference type="Gene3D" id="3.90.960.10">
    <property type="entry name" value="YbaK/aminoacyl-tRNA synthetase-associated domain"/>
    <property type="match status" value="1"/>
</dbReference>
<keyword evidence="6 10" id="KW-0067">ATP-binding</keyword>
<dbReference type="InterPro" id="IPR002314">
    <property type="entry name" value="aa-tRNA-synt_IIb"/>
</dbReference>
<dbReference type="InterPro" id="IPR036621">
    <property type="entry name" value="Anticodon-bd_dom_sf"/>
</dbReference>
<evidence type="ECO:0000256" key="10">
    <source>
        <dbReference type="HAMAP-Rule" id="MF_01569"/>
    </source>
</evidence>
<keyword evidence="7 10" id="KW-0648">Protein biosynthesis</keyword>
<dbReference type="GO" id="GO:0006433">
    <property type="term" value="P:prolyl-tRNA aminoacylation"/>
    <property type="evidence" value="ECO:0007669"/>
    <property type="project" value="UniProtKB-UniRule"/>
</dbReference>
<dbReference type="InterPro" id="IPR036754">
    <property type="entry name" value="YbaK/aa-tRNA-synt-asso_dom_sf"/>
</dbReference>
<dbReference type="InterPro" id="IPR045864">
    <property type="entry name" value="aa-tRNA-synth_II/BPL/LPL"/>
</dbReference>
<dbReference type="InterPro" id="IPR050062">
    <property type="entry name" value="Pro-tRNA_synthetase"/>
</dbReference>
<dbReference type="AlphaFoldDB" id="A0A532VAX3"/>
<keyword evidence="3 10" id="KW-0963">Cytoplasm</keyword>
<dbReference type="SUPFAM" id="SSF55826">
    <property type="entry name" value="YbaK/ProRS associated domain"/>
    <property type="match status" value="1"/>
</dbReference>
<evidence type="ECO:0000256" key="3">
    <source>
        <dbReference type="ARBA" id="ARBA00022490"/>
    </source>
</evidence>
<dbReference type="Gene3D" id="3.30.930.10">
    <property type="entry name" value="Bira Bifunctional Protein, Domain 2"/>
    <property type="match status" value="2"/>
</dbReference>
<dbReference type="InterPro" id="IPR044140">
    <property type="entry name" value="ProRS_anticodon_short"/>
</dbReference>
<feature type="domain" description="Aminoacyl-transfer RNA synthetases class-II family profile" evidence="11">
    <location>
        <begin position="33"/>
        <end position="460"/>
    </location>
</feature>
<comment type="catalytic activity">
    <reaction evidence="9 10">
        <text>tRNA(Pro) + L-proline + ATP = L-prolyl-tRNA(Pro) + AMP + diphosphate</text>
        <dbReference type="Rhea" id="RHEA:14305"/>
        <dbReference type="Rhea" id="RHEA-COMP:9700"/>
        <dbReference type="Rhea" id="RHEA-COMP:9702"/>
        <dbReference type="ChEBI" id="CHEBI:30616"/>
        <dbReference type="ChEBI" id="CHEBI:33019"/>
        <dbReference type="ChEBI" id="CHEBI:60039"/>
        <dbReference type="ChEBI" id="CHEBI:78442"/>
        <dbReference type="ChEBI" id="CHEBI:78532"/>
        <dbReference type="ChEBI" id="CHEBI:456215"/>
        <dbReference type="EC" id="6.1.1.15"/>
    </reaction>
</comment>
<dbReference type="PROSITE" id="PS50862">
    <property type="entry name" value="AA_TRNA_LIGASE_II"/>
    <property type="match status" value="1"/>
</dbReference>
<evidence type="ECO:0000256" key="7">
    <source>
        <dbReference type="ARBA" id="ARBA00022917"/>
    </source>
</evidence>
<dbReference type="InterPro" id="IPR006195">
    <property type="entry name" value="aa-tRNA-synth_II"/>
</dbReference>
<comment type="subunit">
    <text evidence="2 10">Homodimer.</text>
</comment>
<dbReference type="InterPro" id="IPR007214">
    <property type="entry name" value="YbaK/aa-tRNA-synth-assoc-dom"/>
</dbReference>
<comment type="function">
    <text evidence="10">Catalyzes the attachment of proline to tRNA(Pro) in a two-step reaction: proline is first activated by ATP to form Pro-AMP and then transferred to the acceptor end of tRNA(Pro). As ProRS can inadvertently accommodate and process non-cognate amino acids such as alanine and cysteine, to avoid such errors it has two additional distinct editing activities against alanine. One activity is designated as 'pretransfer' editing and involves the tRNA(Pro)-independent hydrolysis of activated Ala-AMP. The other activity is designated 'posttransfer' editing and involves deacylation of mischarged Ala-tRNA(Pro). The misacylated Cys-tRNA(Pro) is not edited by ProRS.</text>
</comment>
<protein>
    <recommendedName>
        <fullName evidence="10">Proline--tRNA ligase</fullName>
        <ecNumber evidence="10">6.1.1.15</ecNumber>
    </recommendedName>
    <alternativeName>
        <fullName evidence="10">Prolyl-tRNA synthetase</fullName>
        <shortName evidence="10">ProRS</shortName>
    </alternativeName>
</protein>
<dbReference type="GO" id="GO:0005524">
    <property type="term" value="F:ATP binding"/>
    <property type="evidence" value="ECO:0007669"/>
    <property type="project" value="UniProtKB-UniRule"/>
</dbReference>
<dbReference type="PANTHER" id="PTHR42753:SF2">
    <property type="entry name" value="PROLINE--TRNA LIGASE"/>
    <property type="match status" value="1"/>
</dbReference>
<comment type="similarity">
    <text evidence="10">Belongs to the class-II aminoacyl-tRNA synthetase family. ProS type 1 subfamily.</text>
</comment>
<dbReference type="InterPro" id="IPR004154">
    <property type="entry name" value="Anticodon-bd"/>
</dbReference>
<dbReference type="GO" id="GO:0004827">
    <property type="term" value="F:proline-tRNA ligase activity"/>
    <property type="evidence" value="ECO:0007669"/>
    <property type="project" value="UniProtKB-UniRule"/>
</dbReference>
<dbReference type="Pfam" id="PF04073">
    <property type="entry name" value="tRNA_edit"/>
    <property type="match status" value="1"/>
</dbReference>
<organism evidence="12 13">
    <name type="scientific">candidate division TA06 bacterium B3_TA06</name>
    <dbReference type="NCBI Taxonomy" id="2012487"/>
    <lineage>
        <taxon>Bacteria</taxon>
        <taxon>Bacteria division TA06</taxon>
    </lineage>
</organism>
<dbReference type="SUPFAM" id="SSF55681">
    <property type="entry name" value="Class II aaRS and biotin synthetases"/>
    <property type="match status" value="1"/>
</dbReference>
<dbReference type="CDD" id="cd04334">
    <property type="entry name" value="ProRS-INS"/>
    <property type="match status" value="1"/>
</dbReference>
<dbReference type="EMBL" id="NJBO01000001">
    <property type="protein sequence ID" value="TKJ44349.1"/>
    <property type="molecule type" value="Genomic_DNA"/>
</dbReference>
<evidence type="ECO:0000313" key="13">
    <source>
        <dbReference type="Proteomes" id="UP000317778"/>
    </source>
</evidence>
<dbReference type="InterPro" id="IPR004500">
    <property type="entry name" value="Pro-tRNA-synth_IIa_bac-type"/>
</dbReference>
<keyword evidence="4 10" id="KW-0436">Ligase</keyword>
<keyword evidence="8 10" id="KW-0030">Aminoacyl-tRNA synthetase</keyword>
<evidence type="ECO:0000259" key="11">
    <source>
        <dbReference type="PROSITE" id="PS50862"/>
    </source>
</evidence>
<evidence type="ECO:0000256" key="5">
    <source>
        <dbReference type="ARBA" id="ARBA00022741"/>
    </source>
</evidence>
<comment type="subcellular location">
    <subcellularLocation>
        <location evidence="1 10">Cytoplasm</location>
    </subcellularLocation>
</comment>
<proteinExistence type="inferred from homology"/>
<dbReference type="InterPro" id="IPR002316">
    <property type="entry name" value="Pro-tRNA-ligase_IIa"/>
</dbReference>
<evidence type="ECO:0000256" key="1">
    <source>
        <dbReference type="ARBA" id="ARBA00004496"/>
    </source>
</evidence>
<accession>A0A532VAX3</accession>
<evidence type="ECO:0000256" key="4">
    <source>
        <dbReference type="ARBA" id="ARBA00022598"/>
    </source>
</evidence>
<dbReference type="NCBIfam" id="TIGR00409">
    <property type="entry name" value="proS_fam_II"/>
    <property type="match status" value="1"/>
</dbReference>
<dbReference type="InterPro" id="IPR023717">
    <property type="entry name" value="Pro-tRNA-Synthase_IIa_type1"/>
</dbReference>
<dbReference type="CDD" id="cd00861">
    <property type="entry name" value="ProRS_anticodon_short"/>
    <property type="match status" value="1"/>
</dbReference>
<keyword evidence="5 10" id="KW-0547">Nucleotide-binding</keyword>
<dbReference type="Pfam" id="PF03129">
    <property type="entry name" value="HGTP_anticodon"/>
    <property type="match status" value="1"/>
</dbReference>
<name>A0A532VAX3_UNCT6</name>